<proteinExistence type="predicted"/>
<name>A0A917WBM2_9ACTN</name>
<dbReference type="AlphaFoldDB" id="A0A917WBM2"/>
<keyword evidence="3" id="KW-1185">Reference proteome</keyword>
<evidence type="ECO:0000313" key="3">
    <source>
        <dbReference type="Proteomes" id="UP000655208"/>
    </source>
</evidence>
<sequence>MVIPRNEAPVGLGATLLAGAGAPAACAETTGTSSNDAAVEVAVNSRAACLRARRCKVPDKVGDPLGVVLAYRFAGIPDVTPALHSDRSTATITLRHCGVPGVQQNRDQSTPWRERPGGDHPPR</sequence>
<dbReference type="EMBL" id="BMNA01000001">
    <property type="protein sequence ID" value="GGL87458.1"/>
    <property type="molecule type" value="Genomic_DNA"/>
</dbReference>
<reference evidence="2" key="2">
    <citation type="submission" date="2020-09" db="EMBL/GenBank/DDBJ databases">
        <authorList>
            <person name="Sun Q."/>
            <person name="Zhou Y."/>
        </authorList>
    </citation>
    <scope>NUCLEOTIDE SEQUENCE</scope>
    <source>
        <strain evidence="2">CGMCC 4.7308</strain>
    </source>
</reference>
<feature type="compositionally biased region" description="Basic and acidic residues" evidence="1">
    <location>
        <begin position="112"/>
        <end position="123"/>
    </location>
</feature>
<comment type="caution">
    <text evidence="2">The sequence shown here is derived from an EMBL/GenBank/DDBJ whole genome shotgun (WGS) entry which is preliminary data.</text>
</comment>
<reference evidence="2" key="1">
    <citation type="journal article" date="2014" name="Int. J. Syst. Evol. Microbiol.">
        <title>Complete genome sequence of Corynebacterium casei LMG S-19264T (=DSM 44701T), isolated from a smear-ripened cheese.</title>
        <authorList>
            <consortium name="US DOE Joint Genome Institute (JGI-PGF)"/>
            <person name="Walter F."/>
            <person name="Albersmeier A."/>
            <person name="Kalinowski J."/>
            <person name="Ruckert C."/>
        </authorList>
    </citation>
    <scope>NUCLEOTIDE SEQUENCE</scope>
    <source>
        <strain evidence="2">CGMCC 4.7308</strain>
    </source>
</reference>
<feature type="compositionally biased region" description="Polar residues" evidence="1">
    <location>
        <begin position="102"/>
        <end position="111"/>
    </location>
</feature>
<feature type="region of interest" description="Disordered" evidence="1">
    <location>
        <begin position="95"/>
        <end position="123"/>
    </location>
</feature>
<dbReference type="Proteomes" id="UP000655208">
    <property type="component" value="Unassembled WGS sequence"/>
</dbReference>
<protein>
    <submittedName>
        <fullName evidence="2">Uncharacterized protein</fullName>
    </submittedName>
</protein>
<evidence type="ECO:0000256" key="1">
    <source>
        <dbReference type="SAM" id="MobiDB-lite"/>
    </source>
</evidence>
<accession>A0A917WBM2</accession>
<organism evidence="2 3">
    <name type="scientific">Nakamurella endophytica</name>
    <dbReference type="NCBI Taxonomy" id="1748367"/>
    <lineage>
        <taxon>Bacteria</taxon>
        <taxon>Bacillati</taxon>
        <taxon>Actinomycetota</taxon>
        <taxon>Actinomycetes</taxon>
        <taxon>Nakamurellales</taxon>
        <taxon>Nakamurellaceae</taxon>
        <taxon>Nakamurella</taxon>
    </lineage>
</organism>
<gene>
    <name evidence="2" type="ORF">GCM10011594_03820</name>
</gene>
<evidence type="ECO:0000313" key="2">
    <source>
        <dbReference type="EMBL" id="GGL87458.1"/>
    </source>
</evidence>